<dbReference type="GO" id="GO:0060255">
    <property type="term" value="P:regulation of macromolecule metabolic process"/>
    <property type="evidence" value="ECO:0007669"/>
    <property type="project" value="UniProtKB-ARBA"/>
</dbReference>
<name>A0A131Z5H1_RHIAP</name>
<sequence>MTTCSMVPRLQLPQAGTSARENPLGTRGGHYNSAEKLRRGCELLVTGCRDVEENNMHSDWQEWMASVQVRNRTKAFYRPRRRRNSKKENWHGTVADETAHGRSYFLWREKVCTGLVTRSVDEGFYYKKMFSMYYQCRMERNLEDVDEDRRFAPSSNLGARQRSIDEVSAPSYADKLSKSAVSRQSVSSVGSADWYAALKERLRIAERFCIPKQRPLDRTGVVRDVEGVVMPSLTPAMQHEVEAALVPTPPDEVLASAFRLNISRADMNTLSDSQWLNDEVVNFYMNLLMQRSEKEGSPRVYAFNTFFFPKLAKNGHAALKRWTRTVDLFSFDILLVPLHFTMHWCLAVVDFRKHHIAYYDSLCSSSEQPSCLATLQQYLEDESQHKRNHGLNWDSWTLKVMDVPRQQNGSDCGMFTCQYAECISRDAPISFGQQHMPYFRKRVVYEILHKAILSA</sequence>
<dbReference type="GO" id="GO:0016929">
    <property type="term" value="F:deSUMOylase activity"/>
    <property type="evidence" value="ECO:0007669"/>
    <property type="project" value="TreeGrafter"/>
</dbReference>
<evidence type="ECO:0000313" key="7">
    <source>
        <dbReference type="EMBL" id="JAP86659.1"/>
    </source>
</evidence>
<proteinExistence type="inferred from homology"/>
<evidence type="ECO:0000256" key="4">
    <source>
        <dbReference type="ARBA" id="ARBA00022807"/>
    </source>
</evidence>
<evidence type="ECO:0000256" key="2">
    <source>
        <dbReference type="ARBA" id="ARBA00022670"/>
    </source>
</evidence>
<dbReference type="GO" id="GO:0080090">
    <property type="term" value="P:regulation of primary metabolic process"/>
    <property type="evidence" value="ECO:0007669"/>
    <property type="project" value="UniProtKB-ARBA"/>
</dbReference>
<dbReference type="Gene3D" id="3.40.395.10">
    <property type="entry name" value="Adenoviral Proteinase, Chain A"/>
    <property type="match status" value="1"/>
</dbReference>
<evidence type="ECO:0000256" key="5">
    <source>
        <dbReference type="SAM" id="MobiDB-lite"/>
    </source>
</evidence>
<keyword evidence="3" id="KW-0378">Hydrolase</keyword>
<evidence type="ECO:0000256" key="1">
    <source>
        <dbReference type="ARBA" id="ARBA00005234"/>
    </source>
</evidence>
<dbReference type="GO" id="GO:0016926">
    <property type="term" value="P:protein desumoylation"/>
    <property type="evidence" value="ECO:0007669"/>
    <property type="project" value="TreeGrafter"/>
</dbReference>
<dbReference type="EMBL" id="GEDV01001898">
    <property type="protein sequence ID" value="JAP86659.1"/>
    <property type="molecule type" value="Transcribed_RNA"/>
</dbReference>
<dbReference type="GO" id="GO:0006508">
    <property type="term" value="P:proteolysis"/>
    <property type="evidence" value="ECO:0007669"/>
    <property type="project" value="UniProtKB-KW"/>
</dbReference>
<keyword evidence="4" id="KW-0788">Thiol protease</keyword>
<dbReference type="PANTHER" id="PTHR12606">
    <property type="entry name" value="SENTRIN/SUMO-SPECIFIC PROTEASE"/>
    <property type="match status" value="1"/>
</dbReference>
<dbReference type="FunFam" id="3.40.395.10:FF:000001">
    <property type="entry name" value="Sentrin-specific protease 1"/>
    <property type="match status" value="1"/>
</dbReference>
<evidence type="ECO:0000256" key="3">
    <source>
        <dbReference type="ARBA" id="ARBA00022801"/>
    </source>
</evidence>
<dbReference type="PROSITE" id="PS50600">
    <property type="entry name" value="ULP_PROTEASE"/>
    <property type="match status" value="1"/>
</dbReference>
<dbReference type="AlphaFoldDB" id="A0A131Z5H1"/>
<accession>A0A131Z5H1</accession>
<dbReference type="SUPFAM" id="SSF54001">
    <property type="entry name" value="Cysteine proteinases"/>
    <property type="match status" value="1"/>
</dbReference>
<comment type="similarity">
    <text evidence="1">Belongs to the peptidase C48 family.</text>
</comment>
<organism evidence="7">
    <name type="scientific">Rhipicephalus appendiculatus</name>
    <name type="common">Brown ear tick</name>
    <dbReference type="NCBI Taxonomy" id="34631"/>
    <lineage>
        <taxon>Eukaryota</taxon>
        <taxon>Metazoa</taxon>
        <taxon>Ecdysozoa</taxon>
        <taxon>Arthropoda</taxon>
        <taxon>Chelicerata</taxon>
        <taxon>Arachnida</taxon>
        <taxon>Acari</taxon>
        <taxon>Parasitiformes</taxon>
        <taxon>Ixodida</taxon>
        <taxon>Ixodoidea</taxon>
        <taxon>Ixodidae</taxon>
        <taxon>Rhipicephalinae</taxon>
        <taxon>Rhipicephalus</taxon>
        <taxon>Rhipicephalus</taxon>
    </lineage>
</organism>
<dbReference type="InterPro" id="IPR003653">
    <property type="entry name" value="Peptidase_C48_C"/>
</dbReference>
<dbReference type="PANTHER" id="PTHR12606:SF141">
    <property type="entry name" value="GH15225P-RELATED"/>
    <property type="match status" value="1"/>
</dbReference>
<dbReference type="GO" id="GO:0005634">
    <property type="term" value="C:nucleus"/>
    <property type="evidence" value="ECO:0007669"/>
    <property type="project" value="TreeGrafter"/>
</dbReference>
<dbReference type="InterPro" id="IPR038765">
    <property type="entry name" value="Papain-like_cys_pep_sf"/>
</dbReference>
<feature type="region of interest" description="Disordered" evidence="5">
    <location>
        <begin position="1"/>
        <end position="31"/>
    </location>
</feature>
<protein>
    <submittedName>
        <fullName evidence="7">Sentrin-specific protease 1</fullName>
    </submittedName>
</protein>
<feature type="domain" description="Ubiquitin-like protease family profile" evidence="6">
    <location>
        <begin position="260"/>
        <end position="423"/>
    </location>
</feature>
<dbReference type="Pfam" id="PF02902">
    <property type="entry name" value="Peptidase_C48"/>
    <property type="match status" value="1"/>
</dbReference>
<keyword evidence="2 7" id="KW-0645">Protease</keyword>
<evidence type="ECO:0000259" key="6">
    <source>
        <dbReference type="PROSITE" id="PS50600"/>
    </source>
</evidence>
<reference evidence="7" key="1">
    <citation type="journal article" date="2016" name="Ticks Tick Borne Dis.">
        <title>De novo assembly and annotation of the salivary gland transcriptome of Rhipicephalus appendiculatus male and female ticks during blood feeding.</title>
        <authorList>
            <person name="de Castro M.H."/>
            <person name="de Klerk D."/>
            <person name="Pienaar R."/>
            <person name="Latif A.A."/>
            <person name="Rees D.J."/>
            <person name="Mans B.J."/>
        </authorList>
    </citation>
    <scope>NUCLEOTIDE SEQUENCE</scope>
    <source>
        <tissue evidence="7">Salivary glands</tissue>
    </source>
</reference>